<keyword evidence="4 7" id="KW-1133">Transmembrane helix</keyword>
<comment type="subcellular location">
    <subcellularLocation>
        <location evidence="1">Membrane</location>
        <topology evidence="1">Multi-pass membrane protein</topology>
    </subcellularLocation>
</comment>
<evidence type="ECO:0000256" key="6">
    <source>
        <dbReference type="RuleBase" id="RU362091"/>
    </source>
</evidence>
<feature type="transmembrane region" description="Helical" evidence="7">
    <location>
        <begin position="415"/>
        <end position="436"/>
    </location>
</feature>
<dbReference type="RefSeq" id="WP_087019409.1">
    <property type="nucleotide sequence ID" value="NZ_NHOC01000005.1"/>
</dbReference>
<reference evidence="8 9" key="1">
    <citation type="submission" date="2017-05" db="EMBL/GenBank/DDBJ databases">
        <title>Butyricicoccus porcorum sp. nov. a butyrate-producing bacterium from the swine intestinal tract.</title>
        <authorList>
            <person name="Trachsel J."/>
            <person name="Humphrey S."/>
            <person name="Allen H.K."/>
        </authorList>
    </citation>
    <scope>NUCLEOTIDE SEQUENCE [LARGE SCALE GENOMIC DNA]</scope>
    <source>
        <strain evidence="8">BB10</strain>
    </source>
</reference>
<dbReference type="GO" id="GO:0005886">
    <property type="term" value="C:plasma membrane"/>
    <property type="evidence" value="ECO:0007669"/>
    <property type="project" value="TreeGrafter"/>
</dbReference>
<dbReference type="PROSITE" id="PS50283">
    <property type="entry name" value="NA_SOLUT_SYMP_3"/>
    <property type="match status" value="1"/>
</dbReference>
<organism evidence="8 9">
    <name type="scientific">Butyricicoccus porcorum</name>
    <dbReference type="NCBI Taxonomy" id="1945634"/>
    <lineage>
        <taxon>Bacteria</taxon>
        <taxon>Bacillati</taxon>
        <taxon>Bacillota</taxon>
        <taxon>Clostridia</taxon>
        <taxon>Eubacteriales</taxon>
        <taxon>Butyricicoccaceae</taxon>
        <taxon>Butyricicoccus</taxon>
    </lineage>
</organism>
<protein>
    <submittedName>
        <fullName evidence="8">Solute:sodium symporter family transporter</fullName>
    </submittedName>
</protein>
<accession>A0A252F4L7</accession>
<feature type="transmembrane region" description="Helical" evidence="7">
    <location>
        <begin position="334"/>
        <end position="355"/>
    </location>
</feature>
<feature type="transmembrane region" description="Helical" evidence="7">
    <location>
        <begin position="518"/>
        <end position="537"/>
    </location>
</feature>
<evidence type="ECO:0000256" key="3">
    <source>
        <dbReference type="ARBA" id="ARBA00022692"/>
    </source>
</evidence>
<dbReference type="Proteomes" id="UP000194903">
    <property type="component" value="Unassembled WGS sequence"/>
</dbReference>
<feature type="transmembrane region" description="Helical" evidence="7">
    <location>
        <begin position="193"/>
        <end position="211"/>
    </location>
</feature>
<dbReference type="EMBL" id="NHOC01000005">
    <property type="protein sequence ID" value="OUM20681.1"/>
    <property type="molecule type" value="Genomic_DNA"/>
</dbReference>
<feature type="transmembrane region" description="Helical" evidence="7">
    <location>
        <begin position="77"/>
        <end position="99"/>
    </location>
</feature>
<feature type="transmembrane region" description="Helical" evidence="7">
    <location>
        <begin position="475"/>
        <end position="497"/>
    </location>
</feature>
<proteinExistence type="inferred from homology"/>
<evidence type="ECO:0000256" key="2">
    <source>
        <dbReference type="ARBA" id="ARBA00006434"/>
    </source>
</evidence>
<dbReference type="Pfam" id="PF00474">
    <property type="entry name" value="SSF"/>
    <property type="match status" value="1"/>
</dbReference>
<dbReference type="CDD" id="cd10328">
    <property type="entry name" value="SLC5sbd_YidK"/>
    <property type="match status" value="1"/>
</dbReference>
<name>A0A252F4L7_9FIRM</name>
<evidence type="ECO:0000256" key="7">
    <source>
        <dbReference type="SAM" id="Phobius"/>
    </source>
</evidence>
<dbReference type="GO" id="GO:0005412">
    <property type="term" value="F:D-glucose:sodium symporter activity"/>
    <property type="evidence" value="ECO:0007669"/>
    <property type="project" value="TreeGrafter"/>
</dbReference>
<dbReference type="InterPro" id="IPR001734">
    <property type="entry name" value="Na/solute_symporter"/>
</dbReference>
<dbReference type="OrthoDB" id="9814523at2"/>
<feature type="transmembrane region" description="Helical" evidence="7">
    <location>
        <begin position="6"/>
        <end position="23"/>
    </location>
</feature>
<feature type="transmembrane region" description="Helical" evidence="7">
    <location>
        <begin position="120"/>
        <end position="141"/>
    </location>
</feature>
<dbReference type="NCBIfam" id="NF007790">
    <property type="entry name" value="PRK10484.1"/>
    <property type="match status" value="1"/>
</dbReference>
<keyword evidence="9" id="KW-1185">Reference proteome</keyword>
<dbReference type="Gene3D" id="1.20.1730.10">
    <property type="entry name" value="Sodium/glucose cotransporter"/>
    <property type="match status" value="1"/>
</dbReference>
<dbReference type="PANTHER" id="PTHR11819">
    <property type="entry name" value="SOLUTE CARRIER FAMILY 5"/>
    <property type="match status" value="1"/>
</dbReference>
<feature type="transmembrane region" description="Helical" evidence="7">
    <location>
        <begin position="248"/>
        <end position="267"/>
    </location>
</feature>
<dbReference type="AlphaFoldDB" id="A0A252F4L7"/>
<dbReference type="NCBIfam" id="TIGR00813">
    <property type="entry name" value="sss"/>
    <property type="match status" value="1"/>
</dbReference>
<comment type="caution">
    <text evidence="8">The sequence shown here is derived from an EMBL/GenBank/DDBJ whole genome shotgun (WGS) entry which is preliminary data.</text>
</comment>
<comment type="similarity">
    <text evidence="2 6">Belongs to the sodium:solute symporter (SSF) (TC 2.A.21) family.</text>
</comment>
<evidence type="ECO:0000313" key="9">
    <source>
        <dbReference type="Proteomes" id="UP000194903"/>
    </source>
</evidence>
<evidence type="ECO:0000313" key="8">
    <source>
        <dbReference type="EMBL" id="OUM20681.1"/>
    </source>
</evidence>
<dbReference type="PANTHER" id="PTHR11819:SF195">
    <property type="entry name" value="SODIUM_GLUCOSE COTRANSPORTER 4"/>
    <property type="match status" value="1"/>
</dbReference>
<keyword evidence="3 7" id="KW-0812">Transmembrane</keyword>
<evidence type="ECO:0000256" key="5">
    <source>
        <dbReference type="ARBA" id="ARBA00023136"/>
    </source>
</evidence>
<feature type="transmembrane region" description="Helical" evidence="7">
    <location>
        <begin position="443"/>
        <end position="463"/>
    </location>
</feature>
<dbReference type="InterPro" id="IPR038377">
    <property type="entry name" value="Na/Glc_symporter_sf"/>
</dbReference>
<keyword evidence="5 7" id="KW-0472">Membrane</keyword>
<sequence length="553" mass="60704">MDLLITAVEFLAFTVLVAVISWWKTRGDKLDTQDGYYLAGHSLIGIVIAGSLLMTNLSAEQLVGNNGQSARVGMSTMGWEVTSAIALTFLAFVLMPRYLKTGLTTVPEFFETRYDKFARRLVSLIVLFSYVVIMLPNILYAGAQVFVEIFNVEGLTGLNKFWCLAILGAIIAVVGACYALFGGLHAVALSDSINGIGLIIGGLMVPVFGLIKLGNMYGGGFSEGLHQFLTLDPVRLNVWNPANLNEPYLPWPLLFTGMVINNLYYWSTNQSIIQRTFGAKNLKEAQKGAIFASFMKICTPLIIVFPGIIAYFLYGEKVWTNNGDVAYAMIVNDVMPTWLLGFFAAVMFGAILSSFNSVLNSASTIYALDIHRPIFNPTCSDAHCVKVGQRFGTVLTVFAIVLSPFMLYMGGITSFVNSAFAAFNTPIFVCLAVGFLSKKADALLPKVIIPIHVVLYCFLQFWARNHIAALANVHYLYFTAVLFVIDMIIVAIVIKVHPRETDFVLENHSAVDLTPWKYGKVVAAISLIVMVIAYIIFSPIGVAAKGFVTYTVM</sequence>
<evidence type="ECO:0000256" key="4">
    <source>
        <dbReference type="ARBA" id="ARBA00022989"/>
    </source>
</evidence>
<feature type="transmembrane region" description="Helical" evidence="7">
    <location>
        <begin position="35"/>
        <end position="57"/>
    </location>
</feature>
<gene>
    <name evidence="8" type="ORF">CBW42_07605</name>
</gene>
<feature type="transmembrane region" description="Helical" evidence="7">
    <location>
        <begin position="161"/>
        <end position="181"/>
    </location>
</feature>
<evidence type="ECO:0000256" key="1">
    <source>
        <dbReference type="ARBA" id="ARBA00004141"/>
    </source>
</evidence>
<feature type="transmembrane region" description="Helical" evidence="7">
    <location>
        <begin position="288"/>
        <end position="314"/>
    </location>
</feature>
<feature type="transmembrane region" description="Helical" evidence="7">
    <location>
        <begin position="391"/>
        <end position="409"/>
    </location>
</feature>